<reference evidence="1 2" key="1">
    <citation type="submission" date="2022-06" db="EMBL/GenBank/DDBJ databases">
        <title>Roseomonas CN29.</title>
        <authorList>
            <person name="Cheng Y."/>
            <person name="He X."/>
        </authorList>
    </citation>
    <scope>NUCLEOTIDE SEQUENCE [LARGE SCALE GENOMIC DNA]</scope>
    <source>
        <strain evidence="1 2">CN29</strain>
    </source>
</reference>
<dbReference type="Proteomes" id="UP001524642">
    <property type="component" value="Unassembled WGS sequence"/>
</dbReference>
<organism evidence="1 2">
    <name type="scientific">Roseomonas populi</name>
    <dbReference type="NCBI Taxonomy" id="3121582"/>
    <lineage>
        <taxon>Bacteria</taxon>
        <taxon>Pseudomonadati</taxon>
        <taxon>Pseudomonadota</taxon>
        <taxon>Alphaproteobacteria</taxon>
        <taxon>Acetobacterales</taxon>
        <taxon>Roseomonadaceae</taxon>
        <taxon>Roseomonas</taxon>
    </lineage>
</organism>
<dbReference type="RefSeq" id="WP_257716418.1">
    <property type="nucleotide sequence ID" value="NZ_JANJOU010000008.1"/>
</dbReference>
<comment type="caution">
    <text evidence="1">The sequence shown here is derived from an EMBL/GenBank/DDBJ whole genome shotgun (WGS) entry which is preliminary data.</text>
</comment>
<protein>
    <recommendedName>
        <fullName evidence="3">LysM domain-containing protein</fullName>
    </recommendedName>
</protein>
<evidence type="ECO:0000313" key="1">
    <source>
        <dbReference type="EMBL" id="MCR0982755.1"/>
    </source>
</evidence>
<sequence>MFDPASRYAALPTAVHTMPDGRAVTYALRRILPDPASLPLLARVNPAEGERLDILAARTLGDPLLYWRICDANAAMDPAALPVAGQPLAIPLPGG</sequence>
<dbReference type="EMBL" id="JANJOU010000008">
    <property type="protein sequence ID" value="MCR0982755.1"/>
    <property type="molecule type" value="Genomic_DNA"/>
</dbReference>
<evidence type="ECO:0000313" key="2">
    <source>
        <dbReference type="Proteomes" id="UP001524642"/>
    </source>
</evidence>
<accession>A0ABT1X3S9</accession>
<proteinExistence type="predicted"/>
<evidence type="ECO:0008006" key="3">
    <source>
        <dbReference type="Google" id="ProtNLM"/>
    </source>
</evidence>
<gene>
    <name evidence="1" type="ORF">NRP21_11910</name>
</gene>
<keyword evidence="2" id="KW-1185">Reference proteome</keyword>
<name>A0ABT1X3S9_9PROT</name>